<dbReference type="Proteomes" id="UP000008680">
    <property type="component" value="Chromosome"/>
</dbReference>
<dbReference type="STRING" id="634498.mru_0489"/>
<dbReference type="HOGENOM" id="CLU_1357930_0_0_2"/>
<organism evidence="2 3">
    <name type="scientific">Methanobrevibacter ruminantium (strain ATCC 35063 / DSM 1093 / JCM 13430 / OCM 146 / M1)</name>
    <name type="common">Methanobacterium ruminantium</name>
    <dbReference type="NCBI Taxonomy" id="634498"/>
    <lineage>
        <taxon>Archaea</taxon>
        <taxon>Methanobacteriati</taxon>
        <taxon>Methanobacteriota</taxon>
        <taxon>Methanomada group</taxon>
        <taxon>Methanobacteria</taxon>
        <taxon>Methanobacteriales</taxon>
        <taxon>Methanobacteriaceae</taxon>
        <taxon>Methanobrevibacter</taxon>
    </lineage>
</organism>
<dbReference type="EMBL" id="CP001719">
    <property type="protein sequence ID" value="ADC46340.1"/>
    <property type="molecule type" value="Genomic_DNA"/>
</dbReference>
<keyword evidence="1" id="KW-1133">Transmembrane helix</keyword>
<feature type="transmembrane region" description="Helical" evidence="1">
    <location>
        <begin position="6"/>
        <end position="27"/>
    </location>
</feature>
<dbReference type="eggNOG" id="arCOG02488">
    <property type="taxonomic scope" value="Archaea"/>
</dbReference>
<dbReference type="PATRIC" id="fig|634498.28.peg.491"/>
<reference evidence="2 3" key="1">
    <citation type="journal article" date="2010" name="PLoS ONE">
        <title>The genome sequence of the rumen methanogen Methanobrevibacter ruminantium reveals new possibilities for controlling ruminant methane emissions.</title>
        <authorList>
            <person name="Leahy S.C."/>
            <person name="Kelly W.J."/>
            <person name="Altermann E."/>
            <person name="Ronimus R.S."/>
            <person name="Yeoman C.J."/>
            <person name="Pacheco D.M."/>
            <person name="Li D."/>
            <person name="Kong Z."/>
            <person name="McTavish S."/>
            <person name="Sang C."/>
            <person name="Lambie S.C."/>
            <person name="Janssen P.H."/>
            <person name="Dey D."/>
            <person name="Attwood G.T."/>
        </authorList>
    </citation>
    <scope>NUCLEOTIDE SEQUENCE [LARGE SCALE GENOMIC DNA]</scope>
    <source>
        <strain evidence="3">ATCC 35063 / DSM 1093 / JCM 13430 / OCM 146 / M1</strain>
    </source>
</reference>
<keyword evidence="3" id="KW-1185">Reference proteome</keyword>
<keyword evidence="1" id="KW-0812">Transmembrane</keyword>
<dbReference type="OrthoDB" id="78457at2157"/>
<sequence length="201" mass="22266">METKNLIIICATVILAVVIVLSAFIYVNMGNETHISSNIADTLQNGDEIVVKLVDKDNKPLVNKTISLNFKDENGKGNAVSYDLLTNDKGEVYYNVNLTEGKYVFSADYAGETFIGSSSLNKSVEVKKDVKTANLSSTDTTKTAKTKTYTDWQEDYETGRYDEDGNPIYRSIMSTSGGQYEPGIYECYWSANGPISERRIG</sequence>
<evidence type="ECO:0000313" key="3">
    <source>
        <dbReference type="Proteomes" id="UP000008680"/>
    </source>
</evidence>
<dbReference type="RefSeq" id="WP_012955291.1">
    <property type="nucleotide sequence ID" value="NC_013790.1"/>
</dbReference>
<evidence type="ECO:0000313" key="2">
    <source>
        <dbReference type="EMBL" id="ADC46340.1"/>
    </source>
</evidence>
<dbReference type="GeneID" id="8770130"/>
<accession>D3E157</accession>
<evidence type="ECO:0008006" key="4">
    <source>
        <dbReference type="Google" id="ProtNLM"/>
    </source>
</evidence>
<dbReference type="KEGG" id="mru:mru_0489"/>
<gene>
    <name evidence="2" type="ordered locus">mru_0489</name>
</gene>
<evidence type="ECO:0000256" key="1">
    <source>
        <dbReference type="SAM" id="Phobius"/>
    </source>
</evidence>
<dbReference type="AlphaFoldDB" id="D3E157"/>
<keyword evidence="1" id="KW-0472">Membrane</keyword>
<name>D3E157_METRM</name>
<protein>
    <recommendedName>
        <fullName evidence="4">Adhesin-like protein</fullName>
    </recommendedName>
</protein>
<proteinExistence type="predicted"/>